<evidence type="ECO:0000313" key="3">
    <source>
        <dbReference type="Proteomes" id="UP000183894"/>
    </source>
</evidence>
<protein>
    <submittedName>
        <fullName evidence="2">Uncharacterized protein</fullName>
    </submittedName>
</protein>
<keyword evidence="1" id="KW-0472">Membrane</keyword>
<keyword evidence="1" id="KW-1133">Transmembrane helix</keyword>
<feature type="transmembrane region" description="Helical" evidence="1">
    <location>
        <begin position="79"/>
        <end position="99"/>
    </location>
</feature>
<keyword evidence="1" id="KW-0812">Transmembrane</keyword>
<evidence type="ECO:0000313" key="2">
    <source>
        <dbReference type="EMBL" id="SEK63957.1"/>
    </source>
</evidence>
<dbReference type="AlphaFoldDB" id="A0A1H7IQH3"/>
<feature type="transmembrane region" description="Helical" evidence="1">
    <location>
        <begin position="39"/>
        <end position="59"/>
    </location>
</feature>
<sequence>MSSVLPSLDHIGSVALLGTLVVAESVWLSENSAARGHRFPNVLGALLAVIPIGALAYLVAYRPEHPRMRPASPAERVALTVFFAAVGSFAAVGLFPASPLGLRELLYPLGLVVLLPLSHLVVYRRGYRVVTSPVSRQVAALRRRRE</sequence>
<accession>A0A1H7IQH3</accession>
<dbReference type="OrthoDB" id="235792at2157"/>
<dbReference type="RefSeq" id="WP_074792395.1">
    <property type="nucleotide sequence ID" value="NZ_FOAD01000001.1"/>
</dbReference>
<name>A0A1H7IQH3_HALLR</name>
<dbReference type="EMBL" id="FOAD01000001">
    <property type="protein sequence ID" value="SEK63957.1"/>
    <property type="molecule type" value="Genomic_DNA"/>
</dbReference>
<dbReference type="Proteomes" id="UP000183894">
    <property type="component" value="Unassembled WGS sequence"/>
</dbReference>
<evidence type="ECO:0000256" key="1">
    <source>
        <dbReference type="SAM" id="Phobius"/>
    </source>
</evidence>
<proteinExistence type="predicted"/>
<gene>
    <name evidence="2" type="ORF">SAMN04488691_101963</name>
</gene>
<reference evidence="2 3" key="1">
    <citation type="submission" date="2016-10" db="EMBL/GenBank/DDBJ databases">
        <authorList>
            <person name="de Groot N.N."/>
        </authorList>
    </citation>
    <scope>NUCLEOTIDE SEQUENCE [LARGE SCALE GENOMIC DNA]</scope>
    <source>
        <strain evidence="2 3">CDM_5</strain>
    </source>
</reference>
<feature type="transmembrane region" description="Helical" evidence="1">
    <location>
        <begin position="105"/>
        <end position="123"/>
    </location>
</feature>
<organism evidence="2 3">
    <name type="scientific">Haloferax larsenii</name>
    <dbReference type="NCBI Taxonomy" id="302484"/>
    <lineage>
        <taxon>Archaea</taxon>
        <taxon>Methanobacteriati</taxon>
        <taxon>Methanobacteriota</taxon>
        <taxon>Stenosarchaea group</taxon>
        <taxon>Halobacteria</taxon>
        <taxon>Halobacteriales</taxon>
        <taxon>Haloferacaceae</taxon>
        <taxon>Haloferax</taxon>
    </lineage>
</organism>